<organism evidence="2">
    <name type="scientific">marine sediment metagenome</name>
    <dbReference type="NCBI Taxonomy" id="412755"/>
    <lineage>
        <taxon>unclassified sequences</taxon>
        <taxon>metagenomes</taxon>
        <taxon>ecological metagenomes</taxon>
    </lineage>
</organism>
<evidence type="ECO:0000313" key="2">
    <source>
        <dbReference type="EMBL" id="GAF70033.1"/>
    </source>
</evidence>
<evidence type="ECO:0000256" key="1">
    <source>
        <dbReference type="SAM" id="Phobius"/>
    </source>
</evidence>
<comment type="caution">
    <text evidence="2">The sequence shown here is derived from an EMBL/GenBank/DDBJ whole genome shotgun (WGS) entry which is preliminary data.</text>
</comment>
<sequence length="41" mass="4805">MVENFIVCIGGLRSWMYSCLFYMSGFSGFDYGIFILIKEHE</sequence>
<keyword evidence="1" id="KW-1133">Transmembrane helix</keyword>
<name>X0RMM8_9ZZZZ</name>
<accession>X0RMM8</accession>
<feature type="transmembrane region" description="Helical" evidence="1">
    <location>
        <begin position="15"/>
        <end position="37"/>
    </location>
</feature>
<keyword evidence="1" id="KW-0812">Transmembrane</keyword>
<keyword evidence="1" id="KW-0472">Membrane</keyword>
<dbReference type="EMBL" id="BARS01006542">
    <property type="protein sequence ID" value="GAF70033.1"/>
    <property type="molecule type" value="Genomic_DNA"/>
</dbReference>
<protein>
    <submittedName>
        <fullName evidence="2">Uncharacterized protein</fullName>
    </submittedName>
</protein>
<proteinExistence type="predicted"/>
<reference evidence="2" key="1">
    <citation type="journal article" date="2014" name="Front. Microbiol.">
        <title>High frequency of phylogenetically diverse reductive dehalogenase-homologous genes in deep subseafloor sedimentary metagenomes.</title>
        <authorList>
            <person name="Kawai M."/>
            <person name="Futagami T."/>
            <person name="Toyoda A."/>
            <person name="Takaki Y."/>
            <person name="Nishi S."/>
            <person name="Hori S."/>
            <person name="Arai W."/>
            <person name="Tsubouchi T."/>
            <person name="Morono Y."/>
            <person name="Uchiyama I."/>
            <person name="Ito T."/>
            <person name="Fujiyama A."/>
            <person name="Inagaki F."/>
            <person name="Takami H."/>
        </authorList>
    </citation>
    <scope>NUCLEOTIDE SEQUENCE</scope>
    <source>
        <strain evidence="2">Expedition CK06-06</strain>
    </source>
</reference>
<dbReference type="AlphaFoldDB" id="X0RMM8"/>
<gene>
    <name evidence="2" type="ORF">S01H1_12720</name>
</gene>